<dbReference type="PANTHER" id="PTHR43918">
    <property type="entry name" value="ACETYLCHOLINESTERASE"/>
    <property type="match status" value="1"/>
</dbReference>
<evidence type="ECO:0000256" key="3">
    <source>
        <dbReference type="RuleBase" id="RU361235"/>
    </source>
</evidence>
<accession>A0AAN8EMR3</accession>
<sequence>MPSPIANPVHIPACSEAIRANMSASALIRGDGAAPSRSRLNGEMESTAMMKLTMWLVQVAPERYETEAMRTIDQLLLTAVLGSTCLAAPAAHNLARQDGSAASATATIDSGVVVGVQTSVANSPNLVNKYLAVPFAASPTRFAPAQTATSWSEPYQATQVGPACIQQFNYPEATRNFTIEAFNTPAPEESEDCLTVNIFTPASAQAGGVLKPVMFWIYGGSLQFGWNGQAAYDGSSFAANQDVVIVATNYRTNVFGFPSSPDLPLTARNLGHLDQRFALAWVQRNIASFGGDPSRVTIFGESAGSFSVDSLVTSFGASAPDGPAPFHAAIMESGQSSVSARNPSDPTSWQKLIDGLNCTTDDELACARAAPATTLKSIIEHGAISFRPTIDNYTVLAYPERARLAGDIARVPIMTGTNANEGIIFTFTQNDTETFLRSQFMNTLTDAQIQDILSAYPLGQSNINSETEQIDRIYTELGFQCPAAIAANDTFAAGIPTWRYYYNGSFPAIAPIPGANFGAYHASEIPIVFGTYPIYGGDIGASGKRLSELMQNMWATFAKNPMGGPAPGWDEVGDGGFVQVLGGAGGLTGQGTLRRAGSTGELDGGRCEIWRPAYRL</sequence>
<comment type="similarity">
    <text evidence="1 3">Belongs to the type-B carboxylesterase/lipase family.</text>
</comment>
<gene>
    <name evidence="5" type="ORF">OHC33_010816</name>
</gene>
<evidence type="ECO:0000313" key="5">
    <source>
        <dbReference type="EMBL" id="KAK5948163.1"/>
    </source>
</evidence>
<evidence type="ECO:0000259" key="4">
    <source>
        <dbReference type="Pfam" id="PF00135"/>
    </source>
</evidence>
<keyword evidence="2 3" id="KW-0378">Hydrolase</keyword>
<evidence type="ECO:0000256" key="2">
    <source>
        <dbReference type="ARBA" id="ARBA00022801"/>
    </source>
</evidence>
<dbReference type="EMBL" id="JAKLMC020000052">
    <property type="protein sequence ID" value="KAK5948163.1"/>
    <property type="molecule type" value="Genomic_DNA"/>
</dbReference>
<comment type="caution">
    <text evidence="5">The sequence shown here is derived from an EMBL/GenBank/DDBJ whole genome shotgun (WGS) entry which is preliminary data.</text>
</comment>
<organism evidence="5 6">
    <name type="scientific">Knufia fluminis</name>
    <dbReference type="NCBI Taxonomy" id="191047"/>
    <lineage>
        <taxon>Eukaryota</taxon>
        <taxon>Fungi</taxon>
        <taxon>Dikarya</taxon>
        <taxon>Ascomycota</taxon>
        <taxon>Pezizomycotina</taxon>
        <taxon>Eurotiomycetes</taxon>
        <taxon>Chaetothyriomycetidae</taxon>
        <taxon>Chaetothyriales</taxon>
        <taxon>Trichomeriaceae</taxon>
        <taxon>Knufia</taxon>
    </lineage>
</organism>
<dbReference type="PANTHER" id="PTHR43918:SF4">
    <property type="entry name" value="CARBOXYLIC ESTER HYDROLASE"/>
    <property type="match status" value="1"/>
</dbReference>
<proteinExistence type="inferred from homology"/>
<dbReference type="InterPro" id="IPR029058">
    <property type="entry name" value="AB_hydrolase_fold"/>
</dbReference>
<reference evidence="5 6" key="1">
    <citation type="submission" date="2022-12" db="EMBL/GenBank/DDBJ databases">
        <title>Genomic features and morphological characterization of a novel Knufia sp. strain isolated from spacecraft assembly facility.</title>
        <authorList>
            <person name="Teixeira M."/>
            <person name="Chander A.M."/>
            <person name="Stajich J.E."/>
            <person name="Venkateswaran K."/>
        </authorList>
    </citation>
    <scope>NUCLEOTIDE SEQUENCE [LARGE SCALE GENOMIC DNA]</scope>
    <source>
        <strain evidence="5 6">FJI-L2-BK-P2</strain>
    </source>
</reference>
<dbReference type="InterPro" id="IPR019826">
    <property type="entry name" value="Carboxylesterase_B_AS"/>
</dbReference>
<dbReference type="Pfam" id="PF00135">
    <property type="entry name" value="COesterase"/>
    <property type="match status" value="1"/>
</dbReference>
<keyword evidence="6" id="KW-1185">Reference proteome</keyword>
<dbReference type="InterPro" id="IPR050654">
    <property type="entry name" value="AChE-related_enzymes"/>
</dbReference>
<dbReference type="EC" id="3.1.1.-" evidence="3"/>
<dbReference type="InterPro" id="IPR002018">
    <property type="entry name" value="CarbesteraseB"/>
</dbReference>
<dbReference type="AlphaFoldDB" id="A0AAN8EMR3"/>
<dbReference type="PROSITE" id="PS00941">
    <property type="entry name" value="CARBOXYLESTERASE_B_2"/>
    <property type="match status" value="1"/>
</dbReference>
<feature type="domain" description="Carboxylesterase type B" evidence="4">
    <location>
        <begin position="105"/>
        <end position="561"/>
    </location>
</feature>
<evidence type="ECO:0000313" key="6">
    <source>
        <dbReference type="Proteomes" id="UP001316803"/>
    </source>
</evidence>
<dbReference type="GO" id="GO:0052689">
    <property type="term" value="F:carboxylic ester hydrolase activity"/>
    <property type="evidence" value="ECO:0007669"/>
    <property type="project" value="TreeGrafter"/>
</dbReference>
<dbReference type="InterPro" id="IPR019819">
    <property type="entry name" value="Carboxylesterase_B_CS"/>
</dbReference>
<name>A0AAN8EMR3_9EURO</name>
<protein>
    <recommendedName>
        <fullName evidence="3">Carboxylic ester hydrolase</fullName>
        <ecNumber evidence="3">3.1.1.-</ecNumber>
    </recommendedName>
</protein>
<dbReference type="Gene3D" id="3.40.50.1820">
    <property type="entry name" value="alpha/beta hydrolase"/>
    <property type="match status" value="1"/>
</dbReference>
<dbReference type="Proteomes" id="UP001316803">
    <property type="component" value="Unassembled WGS sequence"/>
</dbReference>
<dbReference type="PROSITE" id="PS00122">
    <property type="entry name" value="CARBOXYLESTERASE_B_1"/>
    <property type="match status" value="1"/>
</dbReference>
<evidence type="ECO:0000256" key="1">
    <source>
        <dbReference type="ARBA" id="ARBA00005964"/>
    </source>
</evidence>
<dbReference type="SUPFAM" id="SSF53474">
    <property type="entry name" value="alpha/beta-Hydrolases"/>
    <property type="match status" value="1"/>
</dbReference>